<dbReference type="Proteomes" id="UP000622687">
    <property type="component" value="Unassembled WGS sequence"/>
</dbReference>
<dbReference type="PANTHER" id="PTHR34978:SF3">
    <property type="entry name" value="SLR0241 PROTEIN"/>
    <property type="match status" value="1"/>
</dbReference>
<reference evidence="4" key="1">
    <citation type="submission" date="2020-12" db="EMBL/GenBank/DDBJ databases">
        <title>Clostridium thailandense sp. nov., a novel acetogenic bacterium isolated from peat land soil in Thailand.</title>
        <authorList>
            <person name="Chaikitkaew S."/>
            <person name="Birkeland N.K."/>
        </authorList>
    </citation>
    <scope>NUCLEOTIDE SEQUENCE</scope>
    <source>
        <strain evidence="4">DSM 17425</strain>
    </source>
</reference>
<dbReference type="InterPro" id="IPR052173">
    <property type="entry name" value="Beta-lactam_resp_regulator"/>
</dbReference>
<dbReference type="RefSeq" id="WP_211144662.1">
    <property type="nucleotide sequence ID" value="NZ_JAEEGB010000041.1"/>
</dbReference>
<dbReference type="EMBL" id="JAEEGB010000041">
    <property type="protein sequence ID" value="MBI6875305.1"/>
    <property type="molecule type" value="Genomic_DNA"/>
</dbReference>
<dbReference type="GO" id="GO:0016798">
    <property type="term" value="F:hydrolase activity, acting on glycosyl bonds"/>
    <property type="evidence" value="ECO:0007669"/>
    <property type="project" value="UniProtKB-KW"/>
</dbReference>
<dbReference type="InterPro" id="IPR018711">
    <property type="entry name" value="NAGPA"/>
</dbReference>
<feature type="transmembrane region" description="Helical" evidence="1">
    <location>
        <begin position="121"/>
        <end position="142"/>
    </location>
</feature>
<keyword evidence="1" id="KW-0472">Membrane</keyword>
<feature type="transmembrane region" description="Helical" evidence="1">
    <location>
        <begin position="321"/>
        <end position="341"/>
    </location>
</feature>
<keyword evidence="4" id="KW-0326">Glycosidase</keyword>
<keyword evidence="5" id="KW-1185">Reference proteome</keyword>
<evidence type="ECO:0000256" key="1">
    <source>
        <dbReference type="SAM" id="Phobius"/>
    </source>
</evidence>
<evidence type="ECO:0000313" key="5">
    <source>
        <dbReference type="Proteomes" id="UP000622687"/>
    </source>
</evidence>
<evidence type="ECO:0000259" key="3">
    <source>
        <dbReference type="Pfam" id="PF09992"/>
    </source>
</evidence>
<keyword evidence="1" id="KW-0812">Transmembrane</keyword>
<sequence length="586" mass="64963">MSELTLIFNWIVVSSIAASILIGVILIVKLIVKDTLSPNWQYLIWLILLIRLLMPSLPSSSMSIFNTVKPAAEKIALTERSFTPNIEGNIQIPRISLPETNNITNKTNHEVSKDKFNLKNILMLIWLSGVFIFTLYTIFINLKIIVKNKQWILADNDIVDQKLSECKAALNIKKDIPAFFTNNVSTPSLFGIFRPVLLIPKDTYHKISDDELKHIFLHELCHFKRKDNLINWVVVILKILHWFNPIIWYGFYKMREDCEIACDTMAMSYMSEKEKSEYGYTLVHLLEITSKQNHLLGTMGILSDKSGIKRRIIMISKNKRYVKFSLLGIAILLSLSCILLTNAKVNTAHADKLLASDNKIESNITVNDIKNSESYSGKVMIIPNPKKVAVAYSSQLGKTNNTTSELAKSQNAIAAINAGAFYMDQLPCGFIIKDGKFIYTQSNDKTTKFDTTGFTDEGKLIIGSYTLEELKAKGVKEAVGYGLPLIINGKSVSGVNSLDLGVGPRTAIGQMADGTVIFLVTDGRNTNSIGATVKDVTDVLLKNGAVNAALLDGGSSSTMYYKGNVINTPSNSSGERKVPSAFVVLP</sequence>
<dbReference type="Pfam" id="PF09992">
    <property type="entry name" value="NAGPA"/>
    <property type="match status" value="1"/>
</dbReference>
<keyword evidence="4" id="KW-0378">Hydrolase</keyword>
<proteinExistence type="predicted"/>
<dbReference type="Pfam" id="PF05569">
    <property type="entry name" value="Peptidase_M56"/>
    <property type="match status" value="1"/>
</dbReference>
<feature type="domain" description="Peptidase M56" evidence="2">
    <location>
        <begin position="14"/>
        <end position="315"/>
    </location>
</feature>
<feature type="transmembrane region" description="Helical" evidence="1">
    <location>
        <begin position="6"/>
        <end position="28"/>
    </location>
</feature>
<evidence type="ECO:0000259" key="2">
    <source>
        <dbReference type="Pfam" id="PF05569"/>
    </source>
</evidence>
<accession>A0A934I3F1</accession>
<evidence type="ECO:0000313" key="4">
    <source>
        <dbReference type="EMBL" id="MBI6875305.1"/>
    </source>
</evidence>
<dbReference type="CDD" id="cd07341">
    <property type="entry name" value="M56_BlaR1_MecR1_like"/>
    <property type="match status" value="1"/>
</dbReference>
<protein>
    <submittedName>
        <fullName evidence="4">Phosphodiester glycosidase family protein</fullName>
    </submittedName>
</protein>
<dbReference type="PANTHER" id="PTHR34978">
    <property type="entry name" value="POSSIBLE SENSOR-TRANSDUCER PROTEIN BLAR"/>
    <property type="match status" value="1"/>
</dbReference>
<name>A0A934I3F1_9CLOT</name>
<dbReference type="AlphaFoldDB" id="A0A934I3F1"/>
<gene>
    <name evidence="4" type="ORF">I6U51_21770</name>
</gene>
<organism evidence="4 5">
    <name type="scientific">Clostridium aciditolerans</name>
    <dbReference type="NCBI Taxonomy" id="339861"/>
    <lineage>
        <taxon>Bacteria</taxon>
        <taxon>Bacillati</taxon>
        <taxon>Bacillota</taxon>
        <taxon>Clostridia</taxon>
        <taxon>Eubacteriales</taxon>
        <taxon>Clostridiaceae</taxon>
        <taxon>Clostridium</taxon>
    </lineage>
</organism>
<feature type="domain" description="Phosphodiester glycosidase" evidence="3">
    <location>
        <begin position="411"/>
        <end position="584"/>
    </location>
</feature>
<feature type="transmembrane region" description="Helical" evidence="1">
    <location>
        <begin position="40"/>
        <end position="57"/>
    </location>
</feature>
<keyword evidence="1" id="KW-1133">Transmembrane helix</keyword>
<comment type="caution">
    <text evidence="4">The sequence shown here is derived from an EMBL/GenBank/DDBJ whole genome shotgun (WGS) entry which is preliminary data.</text>
</comment>
<dbReference type="InterPro" id="IPR008756">
    <property type="entry name" value="Peptidase_M56"/>
</dbReference>